<dbReference type="OrthoDB" id="6475849at2759"/>
<dbReference type="EMBL" id="CAJRST010006668">
    <property type="protein sequence ID" value="CAG5896224.1"/>
    <property type="molecule type" value="Genomic_DNA"/>
</dbReference>
<evidence type="ECO:0000256" key="4">
    <source>
        <dbReference type="ARBA" id="ARBA00022801"/>
    </source>
</evidence>
<evidence type="ECO:0000313" key="10">
    <source>
        <dbReference type="Proteomes" id="UP000677803"/>
    </source>
</evidence>
<evidence type="ECO:0000256" key="6">
    <source>
        <dbReference type="ARBA" id="ARBA00023049"/>
    </source>
</evidence>
<dbReference type="InterPro" id="IPR024079">
    <property type="entry name" value="MetalloPept_cat_dom_sf"/>
</dbReference>
<dbReference type="Gene3D" id="3.40.390.10">
    <property type="entry name" value="Collagenase (Catalytic Domain)"/>
    <property type="match status" value="1"/>
</dbReference>
<keyword evidence="3" id="KW-0479">Metal-binding</keyword>
<evidence type="ECO:0000259" key="7">
    <source>
        <dbReference type="Pfam" id="PF01431"/>
    </source>
</evidence>
<proteinExistence type="predicted"/>
<comment type="cofactor">
    <cofactor evidence="1">
        <name>Zn(2+)</name>
        <dbReference type="ChEBI" id="CHEBI:29105"/>
    </cofactor>
</comment>
<sequence>MNFWTEHLEKAHTWKNYLQAGTKSWKPPAHSWTTSPKDPTIPGRGGGWFWALLPTPGPTRYSSVGCSPPVDRCSHLSLGLLDFGASYTFVLSEVSGQIEAVKLEDVAANDLDQASLSLPSREDYTTNTSSAKMYRAALLSLMVDVAVMLGAPEKAAQTQMEKALAFETKLAHILIPYENRTSESMYNRYTLSRLQRSIPQLNGFSILTNRIRQLTLVSMKTLRGFVSAQMQKATVGTLFLNVLMTPPERAADGVAVATGVSQKSSQEEFCVTPECIEAAGSILSKIDQSVNPCEDFYSYSCGGWLKENPIPEDSSSYGIYPWLRQHVDNKLKELLEAPSDADELQAVSKAKILYRSCMNESLLEDADAKPMLRTLRRPAFRWPLVGEGLGGDYRWAQSQWSLLETLAQIRNQHSKSVLIRLYVSPDDKNSSHYIIKLDQASLSLPSREDYTTNTSSAKMYRAALLSLMVDVAVLLGAPEKAAETQMEKALAFETKLAHILIPYENRTSESMYNRYTLSRLQRSIPQFDWLGFVKAVVESEDDPGRTVSSSEPVIVRAPQYFKDLMKLLNATDSRTVANYVQWRTVFSRITTLSRRFLYRYLDYARITTGTTSLTPRWDKCVNYVENSLVYATGRLFVDTHFQEDKKQMMEELIEGVRWAFIDMLEKENDWMDKPTKKRAVEKAHAVLAKVGYPEFILNDTYLNEDLNQLQFDEKDYYGNVMQTLKFIGQSDVAWLRKSVPRTEWFTNPTTVNAFYSSSTNQIRFPAGELQKPFFWGKEYPRSLSYGAIGVIVGHELTHGFDNNGRKYDKNGNLDQWWSESSVTAFNEKTQCMIDQYNGYHWSEAGLHVRGKRTLAENIADNGGIREAFRAYRRWVDESRGGVEEPLLPGVSLNNNQLFFLSFAHVRCNSYRPEAAREQIQNGAHSPPKYRVIGAMSNYEEFQKAFGCPDSSVMNRGGQSCRVW</sequence>
<comment type="caution">
    <text evidence="9">The sequence shown here is derived from an EMBL/GenBank/DDBJ whole genome shotgun (WGS) entry which is preliminary data.</text>
</comment>
<feature type="domain" description="Peptidase M13 N-terminal" evidence="8">
    <location>
        <begin position="292"/>
        <end position="693"/>
    </location>
</feature>
<gene>
    <name evidence="9" type="ORF">MMEN_LOCUS7230</name>
</gene>
<dbReference type="InterPro" id="IPR000718">
    <property type="entry name" value="Peptidase_M13"/>
</dbReference>
<dbReference type="InterPro" id="IPR018497">
    <property type="entry name" value="Peptidase_M13_C"/>
</dbReference>
<evidence type="ECO:0000256" key="5">
    <source>
        <dbReference type="ARBA" id="ARBA00022833"/>
    </source>
</evidence>
<dbReference type="GO" id="GO:0046872">
    <property type="term" value="F:metal ion binding"/>
    <property type="evidence" value="ECO:0007669"/>
    <property type="project" value="UniProtKB-KW"/>
</dbReference>
<name>A0A8S4APA6_9TELE</name>
<keyword evidence="6" id="KW-0482">Metalloprotease</keyword>
<evidence type="ECO:0000313" key="9">
    <source>
        <dbReference type="EMBL" id="CAG5896224.1"/>
    </source>
</evidence>
<dbReference type="Pfam" id="PF01431">
    <property type="entry name" value="Peptidase_M13"/>
    <property type="match status" value="1"/>
</dbReference>
<dbReference type="InterPro" id="IPR042089">
    <property type="entry name" value="Peptidase_M13_dom_2"/>
</dbReference>
<dbReference type="SUPFAM" id="SSF55486">
    <property type="entry name" value="Metalloproteases ('zincins'), catalytic domain"/>
    <property type="match status" value="2"/>
</dbReference>
<dbReference type="GO" id="GO:0004222">
    <property type="term" value="F:metalloendopeptidase activity"/>
    <property type="evidence" value="ECO:0007669"/>
    <property type="project" value="InterPro"/>
</dbReference>
<dbReference type="GO" id="GO:0005886">
    <property type="term" value="C:plasma membrane"/>
    <property type="evidence" value="ECO:0007669"/>
    <property type="project" value="TreeGrafter"/>
</dbReference>
<evidence type="ECO:0000256" key="3">
    <source>
        <dbReference type="ARBA" id="ARBA00022723"/>
    </source>
</evidence>
<keyword evidence="2" id="KW-0645">Protease</keyword>
<feature type="domain" description="Peptidase M13 N-terminal" evidence="8">
    <location>
        <begin position="110"/>
        <end position="210"/>
    </location>
</feature>
<feature type="domain" description="Peptidase M13 C-terminal" evidence="7">
    <location>
        <begin position="752"/>
        <end position="956"/>
    </location>
</feature>
<dbReference type="AlphaFoldDB" id="A0A8S4APA6"/>
<keyword evidence="5" id="KW-0862">Zinc</keyword>
<dbReference type="Pfam" id="PF05649">
    <property type="entry name" value="Peptidase_M13_N"/>
    <property type="match status" value="2"/>
</dbReference>
<dbReference type="PRINTS" id="PR00786">
    <property type="entry name" value="NEPRILYSIN"/>
</dbReference>
<dbReference type="PROSITE" id="PS51885">
    <property type="entry name" value="NEPRILYSIN"/>
    <property type="match status" value="1"/>
</dbReference>
<keyword evidence="10" id="KW-1185">Reference proteome</keyword>
<organism evidence="9 10">
    <name type="scientific">Menidia menidia</name>
    <name type="common">Atlantic silverside</name>
    <dbReference type="NCBI Taxonomy" id="238744"/>
    <lineage>
        <taxon>Eukaryota</taxon>
        <taxon>Metazoa</taxon>
        <taxon>Chordata</taxon>
        <taxon>Craniata</taxon>
        <taxon>Vertebrata</taxon>
        <taxon>Euteleostomi</taxon>
        <taxon>Actinopterygii</taxon>
        <taxon>Neopterygii</taxon>
        <taxon>Teleostei</taxon>
        <taxon>Neoteleostei</taxon>
        <taxon>Acanthomorphata</taxon>
        <taxon>Ovalentaria</taxon>
        <taxon>Atherinomorphae</taxon>
        <taxon>Atheriniformes</taxon>
        <taxon>Atherinopsidae</taxon>
        <taxon>Menidiinae</taxon>
        <taxon>Menidia</taxon>
    </lineage>
</organism>
<dbReference type="GO" id="GO:0016485">
    <property type="term" value="P:protein processing"/>
    <property type="evidence" value="ECO:0007669"/>
    <property type="project" value="TreeGrafter"/>
</dbReference>
<evidence type="ECO:0000256" key="1">
    <source>
        <dbReference type="ARBA" id="ARBA00001947"/>
    </source>
</evidence>
<reference evidence="9" key="1">
    <citation type="submission" date="2021-05" db="EMBL/GenBank/DDBJ databases">
        <authorList>
            <person name="Tigano A."/>
        </authorList>
    </citation>
    <scope>NUCLEOTIDE SEQUENCE</scope>
</reference>
<dbReference type="InterPro" id="IPR008753">
    <property type="entry name" value="Peptidase_M13_N"/>
</dbReference>
<dbReference type="CDD" id="cd08662">
    <property type="entry name" value="M13"/>
    <property type="match status" value="1"/>
</dbReference>
<dbReference type="Proteomes" id="UP000677803">
    <property type="component" value="Unassembled WGS sequence"/>
</dbReference>
<dbReference type="Gene3D" id="1.10.1380.10">
    <property type="entry name" value="Neutral endopeptidase , domain2"/>
    <property type="match status" value="2"/>
</dbReference>
<evidence type="ECO:0000256" key="2">
    <source>
        <dbReference type="ARBA" id="ARBA00022670"/>
    </source>
</evidence>
<keyword evidence="4" id="KW-0378">Hydrolase</keyword>
<evidence type="ECO:0000259" key="8">
    <source>
        <dbReference type="Pfam" id="PF05649"/>
    </source>
</evidence>
<dbReference type="PANTHER" id="PTHR11733:SF133">
    <property type="entry name" value="PHOSPHATE-REGULATING NEUTRAL ENDOPEPTIDASE PHEX"/>
    <property type="match status" value="1"/>
</dbReference>
<dbReference type="PANTHER" id="PTHR11733">
    <property type="entry name" value="ZINC METALLOPROTEASE FAMILY M13 NEPRILYSIN-RELATED"/>
    <property type="match status" value="1"/>
</dbReference>
<protein>
    <submittedName>
        <fullName evidence="9">(Atlantic silverside) hypothetical protein</fullName>
    </submittedName>
</protein>
<accession>A0A8S4APA6</accession>